<evidence type="ECO:0000259" key="9">
    <source>
        <dbReference type="PROSITE" id="PS51194"/>
    </source>
</evidence>
<feature type="domain" description="Helicase ATP-binding" evidence="8">
    <location>
        <begin position="57"/>
        <end position="227"/>
    </location>
</feature>
<name>A0A9N9QJV3_9CUCU</name>
<evidence type="ECO:0000256" key="3">
    <source>
        <dbReference type="ARBA" id="ARBA00022801"/>
    </source>
</evidence>
<proteinExistence type="inferred from homology"/>
<evidence type="ECO:0000313" key="12">
    <source>
        <dbReference type="Proteomes" id="UP001152799"/>
    </source>
</evidence>
<reference evidence="11" key="1">
    <citation type="submission" date="2022-01" db="EMBL/GenBank/DDBJ databases">
        <authorList>
            <person name="King R."/>
        </authorList>
    </citation>
    <scope>NUCLEOTIDE SEQUENCE</scope>
</reference>
<evidence type="ECO:0000256" key="6">
    <source>
        <dbReference type="PROSITE-ProRule" id="PRU00552"/>
    </source>
</evidence>
<evidence type="ECO:0000256" key="1">
    <source>
        <dbReference type="ARBA" id="ARBA00012552"/>
    </source>
</evidence>
<dbReference type="GO" id="GO:0005524">
    <property type="term" value="F:ATP binding"/>
    <property type="evidence" value="ECO:0007669"/>
    <property type="project" value="UniProtKB-KW"/>
</dbReference>
<dbReference type="SUPFAM" id="SSF52540">
    <property type="entry name" value="P-loop containing nucleoside triphosphate hydrolases"/>
    <property type="match status" value="1"/>
</dbReference>
<dbReference type="Proteomes" id="UP001152799">
    <property type="component" value="Chromosome 10"/>
</dbReference>
<dbReference type="InterPro" id="IPR014014">
    <property type="entry name" value="RNA_helicase_DEAD_Q_motif"/>
</dbReference>
<dbReference type="CDD" id="cd18787">
    <property type="entry name" value="SF2_C_DEAD"/>
    <property type="match status" value="1"/>
</dbReference>
<keyword evidence="5 7" id="KW-0067">ATP-binding</keyword>
<dbReference type="InterPro" id="IPR011545">
    <property type="entry name" value="DEAD/DEAH_box_helicase_dom"/>
</dbReference>
<keyword evidence="3 7" id="KW-0378">Hydrolase</keyword>
<dbReference type="SMART" id="SM00487">
    <property type="entry name" value="DEXDc"/>
    <property type="match status" value="1"/>
</dbReference>
<dbReference type="AlphaFoldDB" id="A0A9N9QJV3"/>
<feature type="short sequence motif" description="Q motif" evidence="6">
    <location>
        <begin position="26"/>
        <end position="54"/>
    </location>
</feature>
<dbReference type="GO" id="GO:0003724">
    <property type="term" value="F:RNA helicase activity"/>
    <property type="evidence" value="ECO:0007669"/>
    <property type="project" value="UniProtKB-EC"/>
</dbReference>
<gene>
    <name evidence="11" type="ORF">CEUTPL_LOCUS2316</name>
</gene>
<evidence type="ECO:0000256" key="2">
    <source>
        <dbReference type="ARBA" id="ARBA00022741"/>
    </source>
</evidence>
<dbReference type="PROSITE" id="PS51192">
    <property type="entry name" value="HELICASE_ATP_BIND_1"/>
    <property type="match status" value="1"/>
</dbReference>
<dbReference type="PROSITE" id="PS51195">
    <property type="entry name" value="Q_MOTIF"/>
    <property type="match status" value="1"/>
</dbReference>
<feature type="domain" description="Helicase C-terminal" evidence="9">
    <location>
        <begin position="262"/>
        <end position="414"/>
    </location>
</feature>
<evidence type="ECO:0000256" key="4">
    <source>
        <dbReference type="ARBA" id="ARBA00022806"/>
    </source>
</evidence>
<dbReference type="InterPro" id="IPR001650">
    <property type="entry name" value="Helicase_C-like"/>
</dbReference>
<evidence type="ECO:0000256" key="7">
    <source>
        <dbReference type="RuleBase" id="RU000492"/>
    </source>
</evidence>
<dbReference type="GO" id="GO:0003676">
    <property type="term" value="F:nucleic acid binding"/>
    <property type="evidence" value="ECO:0007669"/>
    <property type="project" value="InterPro"/>
</dbReference>
<keyword evidence="2 7" id="KW-0547">Nucleotide-binding</keyword>
<organism evidence="11 12">
    <name type="scientific">Ceutorhynchus assimilis</name>
    <name type="common">cabbage seed weevil</name>
    <dbReference type="NCBI Taxonomy" id="467358"/>
    <lineage>
        <taxon>Eukaryota</taxon>
        <taxon>Metazoa</taxon>
        <taxon>Ecdysozoa</taxon>
        <taxon>Arthropoda</taxon>
        <taxon>Hexapoda</taxon>
        <taxon>Insecta</taxon>
        <taxon>Pterygota</taxon>
        <taxon>Neoptera</taxon>
        <taxon>Endopterygota</taxon>
        <taxon>Coleoptera</taxon>
        <taxon>Polyphaga</taxon>
        <taxon>Cucujiformia</taxon>
        <taxon>Curculionidae</taxon>
        <taxon>Ceutorhynchinae</taxon>
        <taxon>Ceutorhynchus</taxon>
    </lineage>
</organism>
<comment type="similarity">
    <text evidence="7">Belongs to the DEAD box helicase family.</text>
</comment>
<dbReference type="Pfam" id="PF00271">
    <property type="entry name" value="Helicase_C"/>
    <property type="match status" value="1"/>
</dbReference>
<dbReference type="InterPro" id="IPR027417">
    <property type="entry name" value="P-loop_NTPase"/>
</dbReference>
<dbReference type="EC" id="3.6.4.13" evidence="1"/>
<dbReference type="Pfam" id="PF00270">
    <property type="entry name" value="DEAD"/>
    <property type="match status" value="1"/>
</dbReference>
<evidence type="ECO:0000313" key="11">
    <source>
        <dbReference type="EMBL" id="CAG9761617.1"/>
    </source>
</evidence>
<accession>A0A9N9QJV3</accession>
<dbReference type="PROSITE" id="PS51194">
    <property type="entry name" value="HELICASE_CTER"/>
    <property type="match status" value="1"/>
</dbReference>
<dbReference type="PANTHER" id="PTHR47958">
    <property type="entry name" value="ATP-DEPENDENT RNA HELICASE DBP3"/>
    <property type="match status" value="1"/>
</dbReference>
<evidence type="ECO:0000256" key="5">
    <source>
        <dbReference type="ARBA" id="ARBA00022840"/>
    </source>
</evidence>
<feature type="domain" description="DEAD-box RNA helicase Q" evidence="10">
    <location>
        <begin position="26"/>
        <end position="54"/>
    </location>
</feature>
<dbReference type="GO" id="GO:0010468">
    <property type="term" value="P:regulation of gene expression"/>
    <property type="evidence" value="ECO:0007669"/>
    <property type="project" value="UniProtKB-ARBA"/>
</dbReference>
<dbReference type="InterPro" id="IPR000629">
    <property type="entry name" value="RNA-helicase_DEAD-box_CS"/>
</dbReference>
<dbReference type="SMART" id="SM00490">
    <property type="entry name" value="HELICc"/>
    <property type="match status" value="1"/>
</dbReference>
<dbReference type="PROSITE" id="PS00039">
    <property type="entry name" value="DEAD_ATP_HELICASE"/>
    <property type="match status" value="1"/>
</dbReference>
<protein>
    <recommendedName>
        <fullName evidence="1">RNA helicase</fullName>
        <ecNumber evidence="1">3.6.4.13</ecNumber>
    </recommendedName>
</protein>
<dbReference type="GO" id="GO:0016787">
    <property type="term" value="F:hydrolase activity"/>
    <property type="evidence" value="ECO:0007669"/>
    <property type="project" value="UniProtKB-KW"/>
</dbReference>
<dbReference type="EMBL" id="OU892286">
    <property type="protein sequence ID" value="CAG9761617.1"/>
    <property type="molecule type" value="Genomic_DNA"/>
</dbReference>
<dbReference type="Gene3D" id="3.40.50.300">
    <property type="entry name" value="P-loop containing nucleotide triphosphate hydrolases"/>
    <property type="match status" value="2"/>
</dbReference>
<keyword evidence="4 7" id="KW-0347">Helicase</keyword>
<evidence type="ECO:0000259" key="8">
    <source>
        <dbReference type="PROSITE" id="PS51192"/>
    </source>
</evidence>
<dbReference type="CDD" id="cd17943">
    <property type="entry name" value="DEADc_DDX20"/>
    <property type="match status" value="1"/>
</dbReference>
<evidence type="ECO:0000259" key="10">
    <source>
        <dbReference type="PROSITE" id="PS51195"/>
    </source>
</evidence>
<dbReference type="InterPro" id="IPR014001">
    <property type="entry name" value="Helicase_ATP-bd"/>
</dbReference>
<dbReference type="OrthoDB" id="434041at2759"/>
<keyword evidence="12" id="KW-1185">Reference proteome</keyword>
<sequence>MDQTKMLAHSLTSKQRSQDVILSENLSFNSLILPPETLKGLAAAGFEKPSPIQVKALPVGRCGFDLMVKSKSGTGKTLVFGIISLESIKLDKPDPQVLIVAPTREIAVQIQEVILSIGKYYEGLAVESFIGGLPLAGDKSKCKLCHIAVGTPGRLKQLIKENLLSVEGVKIFVLDEADKLMEESFQNDINDIYNTLPSHKQIIMCSATYPEQMQTFLEQYMLSPVTVSVELETPLLLGLKHYVRLLKSTLNVVQQTKLKNDELLKILSAIPFIQCLIFSNYQTRAESVSNFLNRNNWSSIFMSAAQNQTTRLHSLSDLKEFKKKILVTTDLTARGIDAPNVDLVINYDVPINATTYLHRMGRAGRYGSTGNCINIAFKGQESQLLQNILGVIGGETLSIPIVDESFNLSNNEADYLFGQVGEELKDFNAYNSKISEIRNSFCEKNDSKTSSVKLKTPEPENKDAILLLQQLANEGEPENEDAILMLQQLANEGALLDTKQPEDTYAKNKALVGVAKMLSNVEVSNEDFNQMSAYLKAEREDVEILKVNEPSENPQVMENIFSLAFKSQIDEGAQKWQNLLSEKQKTMLSDDYDDDDEAQTQADSPNEDYDFEIEKQIEIKENNFMEWVPVEPLNYVAAKPKTQPLTSYEGYYQHCSNNLWQNGLSFETVESFDQWYFNDWESQLRTVRNFVQNKIYLEEMSKNN</sequence>